<evidence type="ECO:0000256" key="5">
    <source>
        <dbReference type="ARBA" id="ARBA00023136"/>
    </source>
</evidence>
<feature type="transmembrane region" description="Helical" evidence="7">
    <location>
        <begin position="207"/>
        <end position="227"/>
    </location>
</feature>
<accession>A0AB34JX87</accession>
<evidence type="ECO:0000256" key="7">
    <source>
        <dbReference type="SAM" id="Phobius"/>
    </source>
</evidence>
<protein>
    <recommendedName>
        <fullName evidence="10">Solute carrier family 35 member B1</fullName>
    </recommendedName>
</protein>
<gene>
    <name evidence="8" type="ORF">AB1Y20_015239</name>
</gene>
<comment type="subcellular location">
    <subcellularLocation>
        <location evidence="1">Membrane</location>
        <topology evidence="1">Multi-pass membrane protein</topology>
    </subcellularLocation>
</comment>
<dbReference type="Proteomes" id="UP001515480">
    <property type="component" value="Unassembled WGS sequence"/>
</dbReference>
<keyword evidence="3 7" id="KW-0812">Transmembrane</keyword>
<dbReference type="GO" id="GO:0005460">
    <property type="term" value="F:UDP-glucose transmembrane transporter activity"/>
    <property type="evidence" value="ECO:0007669"/>
    <property type="project" value="TreeGrafter"/>
</dbReference>
<feature type="transmembrane region" description="Helical" evidence="7">
    <location>
        <begin position="130"/>
        <end position="149"/>
    </location>
</feature>
<dbReference type="EMBL" id="JBGBPQ010000003">
    <property type="protein sequence ID" value="KAL1526530.1"/>
    <property type="molecule type" value="Genomic_DNA"/>
</dbReference>
<feature type="transmembrane region" description="Helical" evidence="7">
    <location>
        <begin position="7"/>
        <end position="26"/>
    </location>
</feature>
<dbReference type="PANTHER" id="PTHR10778:SF18">
    <property type="entry name" value="SUGAR PHOSPHATE TRANSPORTER DOMAIN-CONTAINING PROTEIN"/>
    <property type="match status" value="1"/>
</dbReference>
<evidence type="ECO:0000256" key="3">
    <source>
        <dbReference type="ARBA" id="ARBA00022692"/>
    </source>
</evidence>
<sequence>MAVPKELSLLFACSGIFFSFSYFAVLQEDVYKKPYGEAAERFQFTFLALAVERGVNALIALLGVLLLGSSGCRIPHKEIAASGVSQMLAMAGSNESLRYVSFATQVLGKSCKMVPVMAGGLLLGGKRYTLMEYVQVIMVTVGVCVFNFGGKSKAGNASDSAYGLLLIAFSLLMDAVTGGLQDKVKLSTKKLNPNNLKAKPTMHESMFYTNLSGVFVALALAAATGHLQDGLAFCVKFPDCLSAIVIYSVASAVGQNFIYYTITQFNPLVLSTVTTTRKIFSTVYSVLRNPSNSLDNLQWTGCSLVFLGLLFDILDKYASKKPPSDKAKEMKPAPSDAKQKQRTKKAE</sequence>
<dbReference type="GO" id="GO:0005789">
    <property type="term" value="C:endoplasmic reticulum membrane"/>
    <property type="evidence" value="ECO:0007669"/>
    <property type="project" value="TreeGrafter"/>
</dbReference>
<evidence type="ECO:0000256" key="2">
    <source>
        <dbReference type="ARBA" id="ARBA00022448"/>
    </source>
</evidence>
<organism evidence="8 9">
    <name type="scientific">Prymnesium parvum</name>
    <name type="common">Toxic golden alga</name>
    <dbReference type="NCBI Taxonomy" id="97485"/>
    <lineage>
        <taxon>Eukaryota</taxon>
        <taxon>Haptista</taxon>
        <taxon>Haptophyta</taxon>
        <taxon>Prymnesiophyceae</taxon>
        <taxon>Prymnesiales</taxon>
        <taxon>Prymnesiaceae</taxon>
        <taxon>Prymnesium</taxon>
    </lineage>
</organism>
<keyword evidence="9" id="KW-1185">Reference proteome</keyword>
<name>A0AB34JX87_PRYPA</name>
<dbReference type="GO" id="GO:0000139">
    <property type="term" value="C:Golgi membrane"/>
    <property type="evidence" value="ECO:0007669"/>
    <property type="project" value="TreeGrafter"/>
</dbReference>
<keyword evidence="5 7" id="KW-0472">Membrane</keyword>
<feature type="compositionally biased region" description="Basic and acidic residues" evidence="6">
    <location>
        <begin position="320"/>
        <end position="331"/>
    </location>
</feature>
<evidence type="ECO:0000256" key="4">
    <source>
        <dbReference type="ARBA" id="ARBA00022989"/>
    </source>
</evidence>
<evidence type="ECO:0000313" key="9">
    <source>
        <dbReference type="Proteomes" id="UP001515480"/>
    </source>
</evidence>
<dbReference type="PANTHER" id="PTHR10778">
    <property type="entry name" value="SOLUTE CARRIER FAMILY 35 MEMBER B"/>
    <property type="match status" value="1"/>
</dbReference>
<comment type="caution">
    <text evidence="8">The sequence shown here is derived from an EMBL/GenBank/DDBJ whole genome shotgun (WGS) entry which is preliminary data.</text>
</comment>
<feature type="transmembrane region" description="Helical" evidence="7">
    <location>
        <begin position="46"/>
        <end position="67"/>
    </location>
</feature>
<dbReference type="InterPro" id="IPR013657">
    <property type="entry name" value="SCL35B1-4/HUT1"/>
</dbReference>
<dbReference type="Pfam" id="PF08449">
    <property type="entry name" value="UAA"/>
    <property type="match status" value="1"/>
</dbReference>
<feature type="region of interest" description="Disordered" evidence="6">
    <location>
        <begin position="320"/>
        <end position="347"/>
    </location>
</feature>
<evidence type="ECO:0000256" key="1">
    <source>
        <dbReference type="ARBA" id="ARBA00004141"/>
    </source>
</evidence>
<evidence type="ECO:0000313" key="8">
    <source>
        <dbReference type="EMBL" id="KAL1526530.1"/>
    </source>
</evidence>
<feature type="transmembrane region" description="Helical" evidence="7">
    <location>
        <begin position="161"/>
        <end position="180"/>
    </location>
</feature>
<evidence type="ECO:0008006" key="10">
    <source>
        <dbReference type="Google" id="ProtNLM"/>
    </source>
</evidence>
<keyword evidence="2" id="KW-0813">Transport</keyword>
<reference evidence="8 9" key="1">
    <citation type="journal article" date="2024" name="Science">
        <title>Giant polyketide synthase enzymes in the biosynthesis of giant marine polyether toxins.</title>
        <authorList>
            <person name="Fallon T.R."/>
            <person name="Shende V.V."/>
            <person name="Wierzbicki I.H."/>
            <person name="Pendleton A.L."/>
            <person name="Watervoot N.F."/>
            <person name="Auber R.P."/>
            <person name="Gonzalez D.J."/>
            <person name="Wisecaver J.H."/>
            <person name="Moore B.S."/>
        </authorList>
    </citation>
    <scope>NUCLEOTIDE SEQUENCE [LARGE SCALE GENOMIC DNA]</scope>
    <source>
        <strain evidence="8 9">12B1</strain>
    </source>
</reference>
<dbReference type="GO" id="GO:0005459">
    <property type="term" value="F:UDP-galactose transmembrane transporter activity"/>
    <property type="evidence" value="ECO:0007669"/>
    <property type="project" value="TreeGrafter"/>
</dbReference>
<dbReference type="AlphaFoldDB" id="A0AB34JX87"/>
<proteinExistence type="predicted"/>
<keyword evidence="4 7" id="KW-1133">Transmembrane helix</keyword>
<evidence type="ECO:0000256" key="6">
    <source>
        <dbReference type="SAM" id="MobiDB-lite"/>
    </source>
</evidence>